<dbReference type="InterPro" id="IPR044528">
    <property type="entry name" value="POD-like_MBL-fold"/>
</dbReference>
<organism evidence="3 4">
    <name type="scientific">Chitinophaga filiformis</name>
    <name type="common">Myxococcus filiformis</name>
    <name type="synonym">Flexibacter filiformis</name>
    <dbReference type="NCBI Taxonomy" id="104663"/>
    <lineage>
        <taxon>Bacteria</taxon>
        <taxon>Pseudomonadati</taxon>
        <taxon>Bacteroidota</taxon>
        <taxon>Chitinophagia</taxon>
        <taxon>Chitinophagales</taxon>
        <taxon>Chitinophagaceae</taxon>
        <taxon>Chitinophaga</taxon>
    </lineage>
</organism>
<evidence type="ECO:0000313" key="4">
    <source>
        <dbReference type="Proteomes" id="UP000199045"/>
    </source>
</evidence>
<gene>
    <name evidence="3" type="ORF">SAMN04488121_103700</name>
</gene>
<feature type="domain" description="Rhodanese" evidence="2">
    <location>
        <begin position="362"/>
        <end position="442"/>
    </location>
</feature>
<protein>
    <submittedName>
        <fullName evidence="3">Glyoxylase, beta-lactamase superfamily II</fullName>
    </submittedName>
</protein>
<dbReference type="GO" id="GO:0070813">
    <property type="term" value="P:hydrogen sulfide metabolic process"/>
    <property type="evidence" value="ECO:0007669"/>
    <property type="project" value="TreeGrafter"/>
</dbReference>
<feature type="domain" description="Rhodanese" evidence="2">
    <location>
        <begin position="266"/>
        <end position="346"/>
    </location>
</feature>
<dbReference type="Gene3D" id="3.60.15.10">
    <property type="entry name" value="Ribonuclease Z/Hydroxyacylglutathione hydrolase-like"/>
    <property type="match status" value="1"/>
</dbReference>
<dbReference type="PROSITE" id="PS50206">
    <property type="entry name" value="RHODANESE_3"/>
    <property type="match status" value="2"/>
</dbReference>
<dbReference type="PANTHER" id="PTHR43084">
    <property type="entry name" value="PERSULFIDE DIOXYGENASE ETHE1"/>
    <property type="match status" value="1"/>
</dbReference>
<sequence length="444" mass="49160">MKVQQFEDKALSQYSYAILDEDQSAIILIDPARDIRPYLEYATANNAKITTVIETHPHADFISSHLELHELTGAVIYCSAQTGAAYAHQPFDEGQTITSGALSFKALNTPGHSPDSISILLAYNGEDHAVFTGDTLFIGDCGRPDLRENSGNLKALRKELAGQMYYSLREKLMVLADDVIVYPGHGAGTLCGKDLRDANQSTIGEERKNNWSVQEMELDQFVSILLEDQPFIPQYFPYDVEINRQGAPALQAALSGIRITKPAANFIPSEIVIDTRPAANFKEGHLPGSFNLMLDGKFETWLGAILPPHEPFYLLTADTRSLQQAMERTARIGYETFIKAGLVMQTGSEKQTPFDADYFGQHTDEYTIVDVRNTSEVKKKPIFRHAISIPLSELRLRLKEIPLDKPIAVHCAGGYRSAAASSILEAALPDNLEITDIGEHIKSF</sequence>
<evidence type="ECO:0000313" key="3">
    <source>
        <dbReference type="EMBL" id="SDG16835.1"/>
    </source>
</evidence>
<dbReference type="SUPFAM" id="SSF52821">
    <property type="entry name" value="Rhodanese/Cell cycle control phosphatase"/>
    <property type="match status" value="2"/>
</dbReference>
<dbReference type="SUPFAM" id="SSF56281">
    <property type="entry name" value="Metallo-hydrolase/oxidoreductase"/>
    <property type="match status" value="1"/>
</dbReference>
<dbReference type="InterPro" id="IPR036873">
    <property type="entry name" value="Rhodanese-like_dom_sf"/>
</dbReference>
<evidence type="ECO:0000256" key="1">
    <source>
        <dbReference type="ARBA" id="ARBA00022723"/>
    </source>
</evidence>
<dbReference type="GO" id="GO:0006749">
    <property type="term" value="P:glutathione metabolic process"/>
    <property type="evidence" value="ECO:0007669"/>
    <property type="project" value="InterPro"/>
</dbReference>
<dbReference type="RefSeq" id="WP_089833436.1">
    <property type="nucleotide sequence ID" value="NZ_FNBN01000003.1"/>
</dbReference>
<evidence type="ECO:0000259" key="2">
    <source>
        <dbReference type="PROSITE" id="PS50206"/>
    </source>
</evidence>
<dbReference type="InterPro" id="IPR001279">
    <property type="entry name" value="Metallo-B-lactamas"/>
</dbReference>
<dbReference type="STRING" id="104663.SAMN04488121_103700"/>
<name>A0A1G7S1C3_CHIFI</name>
<accession>A0A1G7S1C3</accession>
<dbReference type="SMART" id="SM00849">
    <property type="entry name" value="Lactamase_B"/>
    <property type="match status" value="1"/>
</dbReference>
<keyword evidence="1" id="KW-0479">Metal-binding</keyword>
<dbReference type="AlphaFoldDB" id="A0A1G7S1C3"/>
<dbReference type="Pfam" id="PF00581">
    <property type="entry name" value="Rhodanese"/>
    <property type="match status" value="2"/>
</dbReference>
<dbReference type="GO" id="GO:0046872">
    <property type="term" value="F:metal ion binding"/>
    <property type="evidence" value="ECO:0007669"/>
    <property type="project" value="UniProtKB-KW"/>
</dbReference>
<dbReference type="OrthoDB" id="9784009at2"/>
<dbReference type="SMART" id="SM00450">
    <property type="entry name" value="RHOD"/>
    <property type="match status" value="1"/>
</dbReference>
<dbReference type="Gene3D" id="3.40.250.10">
    <property type="entry name" value="Rhodanese-like domain"/>
    <property type="match status" value="2"/>
</dbReference>
<dbReference type="FunFam" id="3.60.15.10:FF:000030">
    <property type="entry name" value="Metallo-beta-lactamase family protein"/>
    <property type="match status" value="1"/>
</dbReference>
<dbReference type="InterPro" id="IPR051682">
    <property type="entry name" value="Mito_Persulfide_Diox"/>
</dbReference>
<proteinExistence type="predicted"/>
<dbReference type="CDD" id="cd07724">
    <property type="entry name" value="POD-like_MBL-fold"/>
    <property type="match status" value="1"/>
</dbReference>
<dbReference type="PANTHER" id="PTHR43084:SF1">
    <property type="entry name" value="PERSULFIDE DIOXYGENASE ETHE1, MITOCHONDRIAL"/>
    <property type="match status" value="1"/>
</dbReference>
<dbReference type="GO" id="GO:0050313">
    <property type="term" value="F:sulfur dioxygenase activity"/>
    <property type="evidence" value="ECO:0007669"/>
    <property type="project" value="InterPro"/>
</dbReference>
<dbReference type="InterPro" id="IPR036866">
    <property type="entry name" value="RibonucZ/Hydroxyglut_hydro"/>
</dbReference>
<dbReference type="EMBL" id="FNBN01000003">
    <property type="protein sequence ID" value="SDG16835.1"/>
    <property type="molecule type" value="Genomic_DNA"/>
</dbReference>
<dbReference type="InterPro" id="IPR001763">
    <property type="entry name" value="Rhodanese-like_dom"/>
</dbReference>
<dbReference type="Pfam" id="PF00753">
    <property type="entry name" value="Lactamase_B"/>
    <property type="match status" value="1"/>
</dbReference>
<dbReference type="Proteomes" id="UP000199045">
    <property type="component" value="Unassembled WGS sequence"/>
</dbReference>
<reference evidence="3 4" key="1">
    <citation type="submission" date="2016-10" db="EMBL/GenBank/DDBJ databases">
        <authorList>
            <person name="de Groot N.N."/>
        </authorList>
    </citation>
    <scope>NUCLEOTIDE SEQUENCE [LARGE SCALE GENOMIC DNA]</scope>
    <source>
        <strain evidence="3 4">DSM 527</strain>
    </source>
</reference>